<dbReference type="InterPro" id="IPR052363">
    <property type="entry name" value="LPS_export_LptC"/>
</dbReference>
<protein>
    <recommendedName>
        <fullName evidence="9">LPS export ABC transporter periplasmic protein LptC</fullName>
    </recommendedName>
</protein>
<name>A0A077DB89_9BURK</name>
<dbReference type="STRING" id="1072685.IX83_01245"/>
<accession>A0A077DB89</accession>
<feature type="chain" id="PRO_5001717431" description="LPS export ABC transporter periplasmic protein LptC" evidence="6">
    <location>
        <begin position="25"/>
        <end position="197"/>
    </location>
</feature>
<gene>
    <name evidence="7" type="ORF">IX83_01245</name>
</gene>
<dbReference type="eggNOG" id="COG3117">
    <property type="taxonomic scope" value="Bacteria"/>
</dbReference>
<feature type="signal peptide" evidence="6">
    <location>
        <begin position="1"/>
        <end position="24"/>
    </location>
</feature>
<evidence type="ECO:0000256" key="6">
    <source>
        <dbReference type="SAM" id="SignalP"/>
    </source>
</evidence>
<dbReference type="AlphaFoldDB" id="A0A077DB89"/>
<dbReference type="OrthoDB" id="5298112at2"/>
<evidence type="ECO:0000313" key="7">
    <source>
        <dbReference type="EMBL" id="AIL32130.1"/>
    </source>
</evidence>
<dbReference type="HOGENOM" id="CLU_100563_2_0_4"/>
<dbReference type="InterPro" id="IPR026265">
    <property type="entry name" value="LptC"/>
</dbReference>
<dbReference type="Proteomes" id="UP000028945">
    <property type="component" value="Chromosome"/>
</dbReference>
<dbReference type="GO" id="GO:0017089">
    <property type="term" value="F:glycolipid transfer activity"/>
    <property type="evidence" value="ECO:0007669"/>
    <property type="project" value="TreeGrafter"/>
</dbReference>
<dbReference type="InterPro" id="IPR010664">
    <property type="entry name" value="LipoPS_assembly_LptC-rel"/>
</dbReference>
<evidence type="ECO:0000313" key="8">
    <source>
        <dbReference type="Proteomes" id="UP000028945"/>
    </source>
</evidence>
<dbReference type="KEGG" id="bpsi:IX83_01245"/>
<sequence>MKERFSGILAVTFLLVLAVSSWWAADYAARSVEGVPETKNLDAPDAWSGKFTMLSSNEQGVVVNRLVADSMEHYPVTDTWEIVAPHYFAQYPNEAPIEATSDKAIVYNAETPRKIELLGHAHMVRSAYAGEEQLDIDSEKLVVYPDSGIVMTDEPVVATQAGSRLSGNYMTYNNRTRQLNIRRGTNLNISDKDIPKK</sequence>
<evidence type="ECO:0000256" key="1">
    <source>
        <dbReference type="ARBA" id="ARBA00022475"/>
    </source>
</evidence>
<evidence type="ECO:0000256" key="3">
    <source>
        <dbReference type="ARBA" id="ARBA00022692"/>
    </source>
</evidence>
<dbReference type="Pfam" id="PF06835">
    <property type="entry name" value="LptC"/>
    <property type="match status" value="1"/>
</dbReference>
<keyword evidence="6" id="KW-0732">Signal</keyword>
<dbReference type="PANTHER" id="PTHR37481:SF1">
    <property type="entry name" value="LIPOPOLYSACCHARIDE EXPORT SYSTEM PROTEIN LPTC"/>
    <property type="match status" value="1"/>
</dbReference>
<reference evidence="7 8" key="1">
    <citation type="journal article" date="2014" name="BMC Genomics">
        <title>A genomic perspective on a new bacterial genus and species from the Alcaligenaceae family, Basilea psittacipulmonis.</title>
        <authorList>
            <person name="Whiteson K.L."/>
            <person name="Hernandez D."/>
            <person name="Lazarevic V."/>
            <person name="Gaia N."/>
            <person name="Farinelli L."/>
            <person name="Francois P."/>
            <person name="Pilo P."/>
            <person name="Frey J."/>
            <person name="Schrenzel J."/>
        </authorList>
    </citation>
    <scope>NUCLEOTIDE SEQUENCE [LARGE SCALE GENOMIC DNA]</scope>
    <source>
        <strain evidence="7 8">DSM 24701</strain>
    </source>
</reference>
<dbReference type="NCBIfam" id="TIGR04409">
    <property type="entry name" value="LptC_YrbK"/>
    <property type="match status" value="1"/>
</dbReference>
<keyword evidence="8" id="KW-1185">Reference proteome</keyword>
<dbReference type="RefSeq" id="WP_038498234.1">
    <property type="nucleotide sequence ID" value="NZ_AFWK01000078.1"/>
</dbReference>
<evidence type="ECO:0008006" key="9">
    <source>
        <dbReference type="Google" id="ProtNLM"/>
    </source>
</evidence>
<evidence type="ECO:0000256" key="2">
    <source>
        <dbReference type="ARBA" id="ARBA00022519"/>
    </source>
</evidence>
<dbReference type="GO" id="GO:0015221">
    <property type="term" value="F:lipopolysaccharide transmembrane transporter activity"/>
    <property type="evidence" value="ECO:0007669"/>
    <property type="project" value="InterPro"/>
</dbReference>
<dbReference type="GO" id="GO:0030288">
    <property type="term" value="C:outer membrane-bounded periplasmic space"/>
    <property type="evidence" value="ECO:0007669"/>
    <property type="project" value="TreeGrafter"/>
</dbReference>
<keyword evidence="5" id="KW-0472">Membrane</keyword>
<keyword evidence="3" id="KW-0812">Transmembrane</keyword>
<keyword evidence="4" id="KW-1133">Transmembrane helix</keyword>
<evidence type="ECO:0000256" key="4">
    <source>
        <dbReference type="ARBA" id="ARBA00022989"/>
    </source>
</evidence>
<keyword evidence="2" id="KW-0997">Cell inner membrane</keyword>
<organism evidence="7 8">
    <name type="scientific">Basilea psittacipulmonis DSM 24701</name>
    <dbReference type="NCBI Taxonomy" id="1072685"/>
    <lineage>
        <taxon>Bacteria</taxon>
        <taxon>Pseudomonadati</taxon>
        <taxon>Pseudomonadota</taxon>
        <taxon>Betaproteobacteria</taxon>
        <taxon>Burkholderiales</taxon>
        <taxon>Alcaligenaceae</taxon>
        <taxon>Basilea</taxon>
    </lineage>
</organism>
<proteinExistence type="predicted"/>
<dbReference type="EMBL" id="CP009238">
    <property type="protein sequence ID" value="AIL32130.1"/>
    <property type="molecule type" value="Genomic_DNA"/>
</dbReference>
<dbReference type="GO" id="GO:0005886">
    <property type="term" value="C:plasma membrane"/>
    <property type="evidence" value="ECO:0007669"/>
    <property type="project" value="InterPro"/>
</dbReference>
<keyword evidence="1" id="KW-1003">Cell membrane</keyword>
<dbReference type="Gene3D" id="2.60.450.10">
    <property type="entry name" value="Lipopolysaccharide (LPS) transport protein A like domain"/>
    <property type="match status" value="1"/>
</dbReference>
<evidence type="ECO:0000256" key="5">
    <source>
        <dbReference type="ARBA" id="ARBA00023136"/>
    </source>
</evidence>
<dbReference type="PANTHER" id="PTHR37481">
    <property type="entry name" value="LIPOPOLYSACCHARIDE EXPORT SYSTEM PROTEIN LPTC"/>
    <property type="match status" value="1"/>
</dbReference>